<comment type="caution">
    <text evidence="2">The sequence shown here is derived from an EMBL/GenBank/DDBJ whole genome shotgun (WGS) entry which is preliminary data.</text>
</comment>
<dbReference type="AlphaFoldDB" id="A0A210PKV5"/>
<dbReference type="EMBL" id="NEDP02005595">
    <property type="protein sequence ID" value="OWF37104.1"/>
    <property type="molecule type" value="Genomic_DNA"/>
</dbReference>
<name>A0A210PKV5_MIZYE</name>
<dbReference type="Proteomes" id="UP000242188">
    <property type="component" value="Unassembled WGS sequence"/>
</dbReference>
<feature type="compositionally biased region" description="Basic residues" evidence="1">
    <location>
        <begin position="209"/>
        <end position="218"/>
    </location>
</feature>
<gene>
    <name evidence="2" type="ORF">KP79_PYT09795</name>
</gene>
<evidence type="ECO:0000313" key="2">
    <source>
        <dbReference type="EMBL" id="OWF37104.1"/>
    </source>
</evidence>
<evidence type="ECO:0000256" key="1">
    <source>
        <dbReference type="SAM" id="MobiDB-lite"/>
    </source>
</evidence>
<keyword evidence="3" id="KW-1185">Reference proteome</keyword>
<sequence>MTTATVSKMKYFNAMFSNRRNEYRLREKEVRLETQQRKAITKMWQEKYNLLDELVQINVRTPRYQPSADDNNTDDTPDTNTISLGEVKIDAKLFATKPTSIGGKAKLQAERIKVAPVIDVVGTEAICYPNSEAKKGRRVLLPYQTSRRMEAVRSHHIALDNLRSQKGSRHWIVKPNLFHVQKPKIDVMHRPVTTVARPRVHQHTSGPFVKKRPKTAML</sequence>
<accession>A0A210PKV5</accession>
<evidence type="ECO:0000313" key="3">
    <source>
        <dbReference type="Proteomes" id="UP000242188"/>
    </source>
</evidence>
<proteinExistence type="predicted"/>
<reference evidence="2 3" key="1">
    <citation type="journal article" date="2017" name="Nat. Ecol. Evol.">
        <title>Scallop genome provides insights into evolution of bilaterian karyotype and development.</title>
        <authorList>
            <person name="Wang S."/>
            <person name="Zhang J."/>
            <person name="Jiao W."/>
            <person name="Li J."/>
            <person name="Xun X."/>
            <person name="Sun Y."/>
            <person name="Guo X."/>
            <person name="Huan P."/>
            <person name="Dong B."/>
            <person name="Zhang L."/>
            <person name="Hu X."/>
            <person name="Sun X."/>
            <person name="Wang J."/>
            <person name="Zhao C."/>
            <person name="Wang Y."/>
            <person name="Wang D."/>
            <person name="Huang X."/>
            <person name="Wang R."/>
            <person name="Lv J."/>
            <person name="Li Y."/>
            <person name="Zhang Z."/>
            <person name="Liu B."/>
            <person name="Lu W."/>
            <person name="Hui Y."/>
            <person name="Liang J."/>
            <person name="Zhou Z."/>
            <person name="Hou R."/>
            <person name="Li X."/>
            <person name="Liu Y."/>
            <person name="Li H."/>
            <person name="Ning X."/>
            <person name="Lin Y."/>
            <person name="Zhao L."/>
            <person name="Xing Q."/>
            <person name="Dou J."/>
            <person name="Li Y."/>
            <person name="Mao J."/>
            <person name="Guo H."/>
            <person name="Dou H."/>
            <person name="Li T."/>
            <person name="Mu C."/>
            <person name="Jiang W."/>
            <person name="Fu Q."/>
            <person name="Fu X."/>
            <person name="Miao Y."/>
            <person name="Liu J."/>
            <person name="Yu Q."/>
            <person name="Li R."/>
            <person name="Liao H."/>
            <person name="Li X."/>
            <person name="Kong Y."/>
            <person name="Jiang Z."/>
            <person name="Chourrout D."/>
            <person name="Li R."/>
            <person name="Bao Z."/>
        </authorList>
    </citation>
    <scope>NUCLEOTIDE SEQUENCE [LARGE SCALE GENOMIC DNA]</scope>
    <source>
        <strain evidence="2 3">PY_sf001</strain>
    </source>
</reference>
<feature type="region of interest" description="Disordered" evidence="1">
    <location>
        <begin position="197"/>
        <end position="218"/>
    </location>
</feature>
<organism evidence="2 3">
    <name type="scientific">Mizuhopecten yessoensis</name>
    <name type="common">Japanese scallop</name>
    <name type="synonym">Patinopecten yessoensis</name>
    <dbReference type="NCBI Taxonomy" id="6573"/>
    <lineage>
        <taxon>Eukaryota</taxon>
        <taxon>Metazoa</taxon>
        <taxon>Spiralia</taxon>
        <taxon>Lophotrochozoa</taxon>
        <taxon>Mollusca</taxon>
        <taxon>Bivalvia</taxon>
        <taxon>Autobranchia</taxon>
        <taxon>Pteriomorphia</taxon>
        <taxon>Pectinida</taxon>
        <taxon>Pectinoidea</taxon>
        <taxon>Pectinidae</taxon>
        <taxon>Mizuhopecten</taxon>
    </lineage>
</organism>
<protein>
    <submittedName>
        <fullName evidence="2">Uncharacterized protein</fullName>
    </submittedName>
</protein>